<keyword evidence="2" id="KW-0813">Transport</keyword>
<evidence type="ECO:0000256" key="4">
    <source>
        <dbReference type="ARBA" id="ARBA00022617"/>
    </source>
</evidence>
<dbReference type="PANTHER" id="PTHR33391">
    <property type="entry name" value="CYTOCHROME B559 SUBUNIT BETA-RELATED"/>
    <property type="match status" value="1"/>
</dbReference>
<proteinExistence type="predicted"/>
<evidence type="ECO:0000256" key="10">
    <source>
        <dbReference type="ARBA" id="ARBA00023136"/>
    </source>
</evidence>
<accession>A0ABR2ET60</accession>
<evidence type="ECO:0000256" key="11">
    <source>
        <dbReference type="ARBA" id="ARBA00023276"/>
    </source>
</evidence>
<evidence type="ECO:0000256" key="3">
    <source>
        <dbReference type="ARBA" id="ARBA00022531"/>
    </source>
</evidence>
<dbReference type="PROSITE" id="PS00537">
    <property type="entry name" value="CYTOCHROME_B559"/>
    <property type="match status" value="1"/>
</dbReference>
<feature type="domain" description="Photosystem II cytochrome b559 N-terminal" evidence="13">
    <location>
        <begin position="151"/>
        <end position="179"/>
    </location>
</feature>
<keyword evidence="11" id="KW-0604">Photosystem II</keyword>
<evidence type="ECO:0000313" key="14">
    <source>
        <dbReference type="EMBL" id="KAK8564302.1"/>
    </source>
</evidence>
<protein>
    <recommendedName>
        <fullName evidence="13">Photosystem II cytochrome b559 N-terminal domain-containing protein</fullName>
    </recommendedName>
</protein>
<keyword evidence="10 12" id="KW-0472">Membrane</keyword>
<dbReference type="InterPro" id="IPR037025">
    <property type="entry name" value="PSII_cyt_b559_asu_sf"/>
</dbReference>
<reference evidence="14 15" key="1">
    <citation type="journal article" date="2024" name="G3 (Bethesda)">
        <title>Genome assembly of Hibiscus sabdariffa L. provides insights into metabolisms of medicinal natural products.</title>
        <authorList>
            <person name="Kim T."/>
        </authorList>
    </citation>
    <scope>NUCLEOTIDE SEQUENCE [LARGE SCALE GENOMIC DNA]</scope>
    <source>
        <strain evidence="14">TK-2024</strain>
        <tissue evidence="14">Old leaves</tissue>
    </source>
</reference>
<keyword evidence="7" id="KW-0249">Electron transport</keyword>
<keyword evidence="4" id="KW-0349">Heme</keyword>
<dbReference type="InterPro" id="IPR013081">
    <property type="entry name" value="PSII_cyt_b559_N"/>
</dbReference>
<dbReference type="EMBL" id="JBBPBM010000011">
    <property type="protein sequence ID" value="KAK8564302.1"/>
    <property type="molecule type" value="Genomic_DNA"/>
</dbReference>
<evidence type="ECO:0000256" key="8">
    <source>
        <dbReference type="ARBA" id="ARBA00022989"/>
    </source>
</evidence>
<comment type="subcellular location">
    <subcellularLocation>
        <location evidence="1">Membrane</location>
        <topology evidence="1">Single-pass membrane protein</topology>
    </subcellularLocation>
</comment>
<evidence type="ECO:0000256" key="6">
    <source>
        <dbReference type="ARBA" id="ARBA00022723"/>
    </source>
</evidence>
<dbReference type="PANTHER" id="PTHR33391:SF13">
    <property type="entry name" value="CYTOCHROME B559 SUBUNIT ALPHA"/>
    <property type="match status" value="1"/>
</dbReference>
<keyword evidence="5 12" id="KW-0812">Transmembrane</keyword>
<dbReference type="Pfam" id="PF00283">
    <property type="entry name" value="Cytochrom_B559"/>
    <property type="match status" value="1"/>
</dbReference>
<name>A0ABR2ET60_9ROSI</name>
<keyword evidence="3" id="KW-0602">Photosynthesis</keyword>
<feature type="transmembrane region" description="Helical" evidence="12">
    <location>
        <begin position="162"/>
        <end position="183"/>
    </location>
</feature>
<evidence type="ECO:0000256" key="5">
    <source>
        <dbReference type="ARBA" id="ARBA00022692"/>
    </source>
</evidence>
<dbReference type="SUPFAM" id="SSF161045">
    <property type="entry name" value="Cytochrome b559 subunits"/>
    <property type="match status" value="1"/>
</dbReference>
<keyword evidence="8 12" id="KW-1133">Transmembrane helix</keyword>
<organism evidence="14 15">
    <name type="scientific">Hibiscus sabdariffa</name>
    <name type="common">roselle</name>
    <dbReference type="NCBI Taxonomy" id="183260"/>
    <lineage>
        <taxon>Eukaryota</taxon>
        <taxon>Viridiplantae</taxon>
        <taxon>Streptophyta</taxon>
        <taxon>Embryophyta</taxon>
        <taxon>Tracheophyta</taxon>
        <taxon>Spermatophyta</taxon>
        <taxon>Magnoliopsida</taxon>
        <taxon>eudicotyledons</taxon>
        <taxon>Gunneridae</taxon>
        <taxon>Pentapetalae</taxon>
        <taxon>rosids</taxon>
        <taxon>malvids</taxon>
        <taxon>Malvales</taxon>
        <taxon>Malvaceae</taxon>
        <taxon>Malvoideae</taxon>
        <taxon>Hibiscus</taxon>
    </lineage>
</organism>
<evidence type="ECO:0000256" key="9">
    <source>
        <dbReference type="ARBA" id="ARBA00023004"/>
    </source>
</evidence>
<gene>
    <name evidence="14" type="ORF">V6N12_036428</name>
</gene>
<keyword evidence="9" id="KW-0408">Iron</keyword>
<evidence type="ECO:0000259" key="13">
    <source>
        <dbReference type="Pfam" id="PF00283"/>
    </source>
</evidence>
<sequence length="255" mass="28998">MPNTNKKGRRKWLGFRSMLSVPHRGYKIEKNALDGCPGIEKEGRFQSEKAFYPSPFLTFPGKETASTETSKEEDLERKLKRTVKGLYSTRVKGRTSSFFCKRCDRVSSSFTGRGVGAFYATPPPPIDQGTRTIDQNNKVSRGLSQSEASTGERSFADIITSIRYWVIHSITIPSLFIAGWLFVSTEGSGINGRYYWKDSSLDNRYGNWYSRDRFNRHESVRTQRGPLLANQDRGALLKLSCIQSKEATEDRSIRH</sequence>
<evidence type="ECO:0000256" key="7">
    <source>
        <dbReference type="ARBA" id="ARBA00022982"/>
    </source>
</evidence>
<evidence type="ECO:0000256" key="2">
    <source>
        <dbReference type="ARBA" id="ARBA00022448"/>
    </source>
</evidence>
<evidence type="ECO:0000256" key="12">
    <source>
        <dbReference type="SAM" id="Phobius"/>
    </source>
</evidence>
<comment type="caution">
    <text evidence="14">The sequence shown here is derived from an EMBL/GenBank/DDBJ whole genome shotgun (WGS) entry which is preliminary data.</text>
</comment>
<dbReference type="InterPro" id="IPR006216">
    <property type="entry name" value="PSII_cyt_b559_CS"/>
</dbReference>
<evidence type="ECO:0000313" key="15">
    <source>
        <dbReference type="Proteomes" id="UP001472677"/>
    </source>
</evidence>
<keyword evidence="6" id="KW-0479">Metal-binding</keyword>
<keyword evidence="15" id="KW-1185">Reference proteome</keyword>
<dbReference type="Gene3D" id="1.20.5.860">
    <property type="entry name" value="Photosystem II cytochrome b559, alpha subunit"/>
    <property type="match status" value="1"/>
</dbReference>
<dbReference type="Proteomes" id="UP001472677">
    <property type="component" value="Unassembled WGS sequence"/>
</dbReference>
<evidence type="ECO:0000256" key="1">
    <source>
        <dbReference type="ARBA" id="ARBA00004167"/>
    </source>
</evidence>